<comment type="caution">
    <text evidence="1">The sequence shown here is derived from an EMBL/GenBank/DDBJ whole genome shotgun (WGS) entry which is preliminary data.</text>
</comment>
<proteinExistence type="predicted"/>
<dbReference type="Proteomes" id="UP000321083">
    <property type="component" value="Unassembled WGS sequence"/>
</dbReference>
<evidence type="ECO:0000313" key="1">
    <source>
        <dbReference type="EMBL" id="TWW09580.1"/>
    </source>
</evidence>
<gene>
    <name evidence="1" type="ORF">E3A20_12910</name>
</gene>
<dbReference type="AlphaFoldDB" id="A0A5C6M483"/>
<keyword evidence="2" id="KW-1185">Reference proteome</keyword>
<sequence length="375" mass="43460">MKRLRCRFLKSLNSNLGAGAVCIKQTVPSLQESLACVLFAICSFFLQNSPTHGMDESDVPLHRHAPRFFFDGEAEQQLCLAIQCGDVSWVQGMIAAGANPHAVGEYGVTPVYWAFLHKQERCYEYLLSLGCDITVALDLPPNLWPDVRLCEYSNGDSLLIQAASRVSSTWWLSKALKYNNFAVCRNPHSGFDVVHSFLSQTIEKRWRPDVAEEFVTAGIDLNALDDRGDSVAVRALENGWYDAVLWFLEHGTSPDTYNREHWQLIHHVAMEYRVIQGRLKAFPESRQEWEASDRKRAWEQLVRHLRERGYPLTEALIDLERRQQLVDELPYLVWRRLQRDDRYCGENGGEFREYVKRRFPEDHPYATWLPPEERK</sequence>
<dbReference type="EMBL" id="SRHE01000232">
    <property type="protein sequence ID" value="TWW09580.1"/>
    <property type="molecule type" value="Genomic_DNA"/>
</dbReference>
<dbReference type="PANTHER" id="PTHR24198">
    <property type="entry name" value="ANKYRIN REPEAT AND PROTEIN KINASE DOMAIN-CONTAINING PROTEIN"/>
    <property type="match status" value="1"/>
</dbReference>
<reference evidence="1 2" key="1">
    <citation type="submission" date="2019-08" db="EMBL/GenBank/DDBJ databases">
        <title>100 year-old enigma solved: identification of Planctomyces bekefii, the type genus and species of the phylum Planctomycetes.</title>
        <authorList>
            <person name="Svetlana D.N."/>
            <person name="Overmann J."/>
        </authorList>
    </citation>
    <scope>NUCLEOTIDE SEQUENCE [LARGE SCALE GENOMIC DNA]</scope>
    <source>
        <strain evidence="1">Phe10_nw2017</strain>
    </source>
</reference>
<evidence type="ECO:0000313" key="2">
    <source>
        <dbReference type="Proteomes" id="UP000321083"/>
    </source>
</evidence>
<organism evidence="1 2">
    <name type="scientific">Planctomyces bekefii</name>
    <dbReference type="NCBI Taxonomy" id="1653850"/>
    <lineage>
        <taxon>Bacteria</taxon>
        <taxon>Pseudomonadati</taxon>
        <taxon>Planctomycetota</taxon>
        <taxon>Planctomycetia</taxon>
        <taxon>Planctomycetales</taxon>
        <taxon>Planctomycetaceae</taxon>
        <taxon>Planctomyces</taxon>
    </lineage>
</organism>
<dbReference type="InterPro" id="IPR036770">
    <property type="entry name" value="Ankyrin_rpt-contain_sf"/>
</dbReference>
<dbReference type="Gene3D" id="1.25.40.20">
    <property type="entry name" value="Ankyrin repeat-containing domain"/>
    <property type="match status" value="1"/>
</dbReference>
<name>A0A5C6M483_9PLAN</name>
<accession>A0A5C6M483</accession>
<protein>
    <submittedName>
        <fullName evidence="1">Uncharacterized protein</fullName>
    </submittedName>
</protein>
<dbReference type="PANTHER" id="PTHR24198:SF165">
    <property type="entry name" value="ANKYRIN REPEAT-CONTAINING PROTEIN-RELATED"/>
    <property type="match status" value="1"/>
</dbReference>
<dbReference type="SUPFAM" id="SSF48403">
    <property type="entry name" value="Ankyrin repeat"/>
    <property type="match status" value="1"/>
</dbReference>
<reference evidence="1 2" key="2">
    <citation type="submission" date="2019-08" db="EMBL/GenBank/DDBJ databases">
        <authorList>
            <person name="Henke P."/>
        </authorList>
    </citation>
    <scope>NUCLEOTIDE SEQUENCE [LARGE SCALE GENOMIC DNA]</scope>
    <source>
        <strain evidence="1">Phe10_nw2017</strain>
    </source>
</reference>